<dbReference type="STRING" id="1423776.FD04_GL001418"/>
<evidence type="ECO:0000256" key="5">
    <source>
        <dbReference type="ARBA" id="ARBA00022856"/>
    </source>
</evidence>
<organism evidence="8 9">
    <name type="scientific">Secundilactobacillus odoratitofui DSM 19909 = JCM 15043</name>
    <dbReference type="NCBI Taxonomy" id="1423776"/>
    <lineage>
        <taxon>Bacteria</taxon>
        <taxon>Bacillati</taxon>
        <taxon>Bacillota</taxon>
        <taxon>Bacilli</taxon>
        <taxon>Lactobacillales</taxon>
        <taxon>Lactobacillaceae</taxon>
        <taxon>Secundilactobacillus</taxon>
    </lineage>
</organism>
<evidence type="ECO:0000256" key="2">
    <source>
        <dbReference type="ARBA" id="ARBA00005695"/>
    </source>
</evidence>
<dbReference type="InterPro" id="IPR030678">
    <property type="entry name" value="Peptide/Ni-bd"/>
</dbReference>
<evidence type="ECO:0000256" key="1">
    <source>
        <dbReference type="ARBA" id="ARBA00004196"/>
    </source>
</evidence>
<name>A0A0R1LNE6_9LACO</name>
<dbReference type="CDD" id="cd08504">
    <property type="entry name" value="PBP2_OppA"/>
    <property type="match status" value="1"/>
</dbReference>
<reference evidence="8 9" key="1">
    <citation type="journal article" date="2015" name="Genome Announc.">
        <title>Expanding the biotechnology potential of lactobacilli through comparative genomics of 213 strains and associated genera.</title>
        <authorList>
            <person name="Sun Z."/>
            <person name="Harris H.M."/>
            <person name="McCann A."/>
            <person name="Guo C."/>
            <person name="Argimon S."/>
            <person name="Zhang W."/>
            <person name="Yang X."/>
            <person name="Jeffery I.B."/>
            <person name="Cooney J.C."/>
            <person name="Kagawa T.F."/>
            <person name="Liu W."/>
            <person name="Song Y."/>
            <person name="Salvetti E."/>
            <person name="Wrobel A."/>
            <person name="Rasinkangas P."/>
            <person name="Parkhill J."/>
            <person name="Rea M.C."/>
            <person name="O'Sullivan O."/>
            <person name="Ritari J."/>
            <person name="Douillard F.P."/>
            <person name="Paul Ross R."/>
            <person name="Yang R."/>
            <person name="Briner A.E."/>
            <person name="Felis G.E."/>
            <person name="de Vos W.M."/>
            <person name="Barrangou R."/>
            <person name="Klaenhammer T.R."/>
            <person name="Caufield P.W."/>
            <person name="Cui Y."/>
            <person name="Zhang H."/>
            <person name="O'Toole P.W."/>
        </authorList>
    </citation>
    <scope>NUCLEOTIDE SEQUENCE [LARGE SCALE GENOMIC DNA]</scope>
    <source>
        <strain evidence="8 9">DSM 19909</strain>
    </source>
</reference>
<dbReference type="GO" id="GO:0042597">
    <property type="term" value="C:periplasmic space"/>
    <property type="evidence" value="ECO:0007669"/>
    <property type="project" value="UniProtKB-ARBA"/>
</dbReference>
<keyword evidence="4 6" id="KW-0732">Signal</keyword>
<dbReference type="PANTHER" id="PTHR30290">
    <property type="entry name" value="PERIPLASMIC BINDING COMPONENT OF ABC TRANSPORTER"/>
    <property type="match status" value="1"/>
</dbReference>
<dbReference type="PANTHER" id="PTHR30290:SF10">
    <property type="entry name" value="PERIPLASMIC OLIGOPEPTIDE-BINDING PROTEIN-RELATED"/>
    <property type="match status" value="1"/>
</dbReference>
<dbReference type="GO" id="GO:0030313">
    <property type="term" value="C:cell envelope"/>
    <property type="evidence" value="ECO:0007669"/>
    <property type="project" value="UniProtKB-SubCell"/>
</dbReference>
<dbReference type="PROSITE" id="PS51257">
    <property type="entry name" value="PROKAR_LIPOPROTEIN"/>
    <property type="match status" value="1"/>
</dbReference>
<dbReference type="Gene3D" id="3.40.190.10">
    <property type="entry name" value="Periplasmic binding protein-like II"/>
    <property type="match status" value="1"/>
</dbReference>
<dbReference type="GO" id="GO:0043190">
    <property type="term" value="C:ATP-binding cassette (ABC) transporter complex"/>
    <property type="evidence" value="ECO:0007669"/>
    <property type="project" value="InterPro"/>
</dbReference>
<dbReference type="FunFam" id="3.90.76.10:FF:000001">
    <property type="entry name" value="Oligopeptide ABC transporter substrate-binding protein"/>
    <property type="match status" value="1"/>
</dbReference>
<proteinExistence type="inferred from homology"/>
<feature type="signal peptide" evidence="6">
    <location>
        <begin position="1"/>
        <end position="25"/>
    </location>
</feature>
<dbReference type="OrthoDB" id="403896at2"/>
<dbReference type="GO" id="GO:1904680">
    <property type="term" value="F:peptide transmembrane transporter activity"/>
    <property type="evidence" value="ECO:0007669"/>
    <property type="project" value="TreeGrafter"/>
</dbReference>
<dbReference type="InterPro" id="IPR000914">
    <property type="entry name" value="SBP_5_dom"/>
</dbReference>
<dbReference type="Gene3D" id="3.90.76.10">
    <property type="entry name" value="Dipeptide-binding Protein, Domain 1"/>
    <property type="match status" value="1"/>
</dbReference>
<dbReference type="Proteomes" id="UP000051160">
    <property type="component" value="Unassembled WGS sequence"/>
</dbReference>
<dbReference type="EMBL" id="AZEE01000029">
    <property type="protein sequence ID" value="KRK97398.1"/>
    <property type="molecule type" value="Genomic_DNA"/>
</dbReference>
<accession>A0A0R1LNE6</accession>
<evidence type="ECO:0000259" key="7">
    <source>
        <dbReference type="Pfam" id="PF00496"/>
    </source>
</evidence>
<dbReference type="SUPFAM" id="SSF53850">
    <property type="entry name" value="Periplasmic binding protein-like II"/>
    <property type="match status" value="1"/>
</dbReference>
<sequence length="550" mass="60558">MKNKVLLGGLAVGLSVLLAACGSKASGNASSSSSSTSGSTTKISLMQNSELLSLDNSNFADLTMWNVLENSMEGLYRQDSNNKVSAGIAESVVKPTNNGKTYTFHLRHNAKWSNGDAVTANDFVKSWQRSVSAKSKSGYNYIFSGIKNADKISDGKLSPTKLGAKAVDAHTLQVNLEHPMPYFSKMMILPAFFPQDSKVVQKYGSKYGTSSDKTVFDGPFKVTGWTGTNDSWKLLRNSHYYDQKAIHLKEIDMQVVKDANTAHNLFSKGQLDDATITGVTAQGLQKDKNLQHVQKAGTYYLRLNTKSGKTLNNVKLRQAVSLAIDRNHLTKDVLADGSTPAYTYVAQGLATDPTTGKDFATEMKPSETYNVTKAKQLWKEGLKEAKVKGNVTLELVGADDTMYKNVAQYLQGTLQQKLSNVKVSTQNLPTKSWSGKEAAGTFDFDQTFWLADFGDPENFLSILTKNNPQNYGHYADSQFNAAMTDATTSNAANESSYWKDMRTAQKRLNETMPVVPLYSMVESHLVNPKLKGIEYHPVGENDYTRAYLEK</sequence>
<keyword evidence="3" id="KW-0813">Transport</keyword>
<dbReference type="PIRSF" id="PIRSF002741">
    <property type="entry name" value="MppA"/>
    <property type="match status" value="1"/>
</dbReference>
<evidence type="ECO:0000256" key="6">
    <source>
        <dbReference type="SAM" id="SignalP"/>
    </source>
</evidence>
<keyword evidence="5" id="KW-0653">Protein transport</keyword>
<dbReference type="GO" id="GO:0015833">
    <property type="term" value="P:peptide transport"/>
    <property type="evidence" value="ECO:0007669"/>
    <property type="project" value="UniProtKB-KW"/>
</dbReference>
<evidence type="ECO:0000256" key="3">
    <source>
        <dbReference type="ARBA" id="ARBA00022448"/>
    </source>
</evidence>
<evidence type="ECO:0000256" key="4">
    <source>
        <dbReference type="ARBA" id="ARBA00022729"/>
    </source>
</evidence>
<keyword evidence="9" id="KW-1185">Reference proteome</keyword>
<feature type="chain" id="PRO_5006407461" evidence="6">
    <location>
        <begin position="26"/>
        <end position="550"/>
    </location>
</feature>
<dbReference type="PATRIC" id="fig|1423776.4.peg.1437"/>
<comment type="similarity">
    <text evidence="2">Belongs to the bacterial solute-binding protein 5 family.</text>
</comment>
<evidence type="ECO:0000313" key="8">
    <source>
        <dbReference type="EMBL" id="KRK97398.1"/>
    </source>
</evidence>
<dbReference type="RefSeq" id="WP_054700343.1">
    <property type="nucleotide sequence ID" value="NZ_AZEE01000029.1"/>
</dbReference>
<feature type="domain" description="Solute-binding protein family 5" evidence="7">
    <location>
        <begin position="84"/>
        <end position="469"/>
    </location>
</feature>
<comment type="subcellular location">
    <subcellularLocation>
        <location evidence="1">Cell envelope</location>
    </subcellularLocation>
</comment>
<dbReference type="AlphaFoldDB" id="A0A0R1LNE6"/>
<keyword evidence="5" id="KW-0571">Peptide transport</keyword>
<evidence type="ECO:0000313" key="9">
    <source>
        <dbReference type="Proteomes" id="UP000051160"/>
    </source>
</evidence>
<protein>
    <submittedName>
        <fullName evidence="8">Oligopeptide ABC superfamily ATP binding cassette transporter, substrate binding protein</fullName>
    </submittedName>
</protein>
<gene>
    <name evidence="8" type="ORF">FD04_GL001418</name>
</gene>
<dbReference type="Pfam" id="PF00496">
    <property type="entry name" value="SBP_bac_5"/>
    <property type="match status" value="1"/>
</dbReference>
<dbReference type="Gene3D" id="3.10.105.10">
    <property type="entry name" value="Dipeptide-binding Protein, Domain 3"/>
    <property type="match status" value="1"/>
</dbReference>
<comment type="caution">
    <text evidence="8">The sequence shown here is derived from an EMBL/GenBank/DDBJ whole genome shotgun (WGS) entry which is preliminary data.</text>
</comment>
<dbReference type="InterPro" id="IPR039424">
    <property type="entry name" value="SBP_5"/>
</dbReference>